<organism evidence="2 3">
    <name type="scientific">Wandonia haliotis</name>
    <dbReference type="NCBI Taxonomy" id="574963"/>
    <lineage>
        <taxon>Bacteria</taxon>
        <taxon>Pseudomonadati</taxon>
        <taxon>Bacteroidota</taxon>
        <taxon>Flavobacteriia</taxon>
        <taxon>Flavobacteriales</taxon>
        <taxon>Crocinitomicaceae</taxon>
        <taxon>Wandonia</taxon>
    </lineage>
</organism>
<feature type="transmembrane region" description="Helical" evidence="1">
    <location>
        <begin position="426"/>
        <end position="448"/>
    </location>
</feature>
<feature type="transmembrane region" description="Helical" evidence="1">
    <location>
        <begin position="36"/>
        <end position="59"/>
    </location>
</feature>
<sequence>MNIMVIYSVIIAVVIITTIYRRRILKPENQNKSWYYNNRVLVALLAMVIIPVITLNVFIPDKENLTPEEAISLGSKYENRNLYLRGLREKAIASPNDIRAQIEYIQEFSYKQTEAEINCNTLINLYGDSEEIHKRMAYEYAMYFCGEKEMNIAYLNTLPDTMAYVNFMKSVYYIQNKRPAEAEVSLLQEERVNPGFEQTYMMLYQMYWLETSDSLQSLMQNRDRSKYLPNQIQNDYHFLNGNWELYFINLLDWRLSGVGLFTFIAAFVISFIWVVFLRTMDMYNREKWRDILIVFVLACFSTFLCLPIYDYARLVANWTLNGDVWNDFMYCTVVIGGGEELVKVIPWILFGIYAKKLREPFDYILYASVSALGFAFVENLMYLEHYENIVVRSIMSTVGHMFDGAIVAYAFIIVRFRMPKDSAWKWLVILGGFVVSMLAHGFYDYWLISPAAKGLSAVTIVFFLLSLRVWFYFKNNAMNHSPFFAGNQKFRITLQQDILTISMVTVLMLQFIFMSLEVGALSAMPTFISGAVYVGIFVVFISVELDNFKLERGVWKRFNLRRKFGSGKLKRLLHYFSNHGYTTQDSRRVVTNLSGLKLRLFAPKTNPYLGDKLPVSGECIRMIEVGGSPDWYVFKLNKPVVFGSYVQDTIIVRNKRSDQSLTEDKVEIYFMFIPYPELLTRSKIAIEELRYAGRVYSRPIE</sequence>
<feature type="transmembrane region" description="Helical" evidence="1">
    <location>
        <begin position="6"/>
        <end position="24"/>
    </location>
</feature>
<keyword evidence="1" id="KW-1133">Transmembrane helix</keyword>
<feature type="transmembrane region" description="Helical" evidence="1">
    <location>
        <begin position="498"/>
        <end position="516"/>
    </location>
</feature>
<keyword evidence="1" id="KW-0472">Membrane</keyword>
<name>A0ABP3Y2F8_9FLAO</name>
<protein>
    <recommendedName>
        <fullName evidence="4">PrsW family intramembrane metalloprotease</fullName>
    </recommendedName>
</protein>
<dbReference type="RefSeq" id="WP_343785742.1">
    <property type="nucleotide sequence ID" value="NZ_BAAAFH010000007.1"/>
</dbReference>
<accession>A0ABP3Y2F8</accession>
<feature type="transmembrane region" description="Helical" evidence="1">
    <location>
        <begin position="253"/>
        <end position="276"/>
    </location>
</feature>
<feature type="transmembrane region" description="Helical" evidence="1">
    <location>
        <begin position="522"/>
        <end position="543"/>
    </location>
</feature>
<dbReference type="EMBL" id="BAAAFH010000007">
    <property type="protein sequence ID" value="GAA0874823.1"/>
    <property type="molecule type" value="Genomic_DNA"/>
</dbReference>
<feature type="transmembrane region" description="Helical" evidence="1">
    <location>
        <begin position="389"/>
        <end position="414"/>
    </location>
</feature>
<comment type="caution">
    <text evidence="2">The sequence shown here is derived from an EMBL/GenBank/DDBJ whole genome shotgun (WGS) entry which is preliminary data.</text>
</comment>
<dbReference type="Proteomes" id="UP001501126">
    <property type="component" value="Unassembled WGS sequence"/>
</dbReference>
<evidence type="ECO:0000256" key="1">
    <source>
        <dbReference type="SAM" id="Phobius"/>
    </source>
</evidence>
<proteinExistence type="predicted"/>
<feature type="transmembrane region" description="Helical" evidence="1">
    <location>
        <begin position="454"/>
        <end position="473"/>
    </location>
</feature>
<evidence type="ECO:0000313" key="3">
    <source>
        <dbReference type="Proteomes" id="UP001501126"/>
    </source>
</evidence>
<feature type="transmembrane region" description="Helical" evidence="1">
    <location>
        <begin position="363"/>
        <end position="383"/>
    </location>
</feature>
<feature type="transmembrane region" description="Helical" evidence="1">
    <location>
        <begin position="329"/>
        <end position="351"/>
    </location>
</feature>
<gene>
    <name evidence="2" type="ORF">GCM10009118_12310</name>
</gene>
<keyword evidence="3" id="KW-1185">Reference proteome</keyword>
<dbReference type="PANTHER" id="PTHR36844">
    <property type="entry name" value="PROTEASE PRSW"/>
    <property type="match status" value="1"/>
</dbReference>
<evidence type="ECO:0008006" key="4">
    <source>
        <dbReference type="Google" id="ProtNLM"/>
    </source>
</evidence>
<evidence type="ECO:0000313" key="2">
    <source>
        <dbReference type="EMBL" id="GAA0874823.1"/>
    </source>
</evidence>
<reference evidence="3" key="1">
    <citation type="journal article" date="2019" name="Int. J. Syst. Evol. Microbiol.">
        <title>The Global Catalogue of Microorganisms (GCM) 10K type strain sequencing project: providing services to taxonomists for standard genome sequencing and annotation.</title>
        <authorList>
            <consortium name="The Broad Institute Genomics Platform"/>
            <consortium name="The Broad Institute Genome Sequencing Center for Infectious Disease"/>
            <person name="Wu L."/>
            <person name="Ma J."/>
        </authorList>
    </citation>
    <scope>NUCLEOTIDE SEQUENCE [LARGE SCALE GENOMIC DNA]</scope>
    <source>
        <strain evidence="3">JCM 16083</strain>
    </source>
</reference>
<feature type="transmembrane region" description="Helical" evidence="1">
    <location>
        <begin position="288"/>
        <end position="309"/>
    </location>
</feature>
<keyword evidence="1" id="KW-0812">Transmembrane</keyword>
<dbReference type="PANTHER" id="PTHR36844:SF1">
    <property type="entry name" value="PROTEASE PRSW"/>
    <property type="match status" value="1"/>
</dbReference>
<dbReference type="InterPro" id="IPR026898">
    <property type="entry name" value="PrsW"/>
</dbReference>
<dbReference type="Pfam" id="PF13367">
    <property type="entry name" value="PrsW-protease"/>
    <property type="match status" value="1"/>
</dbReference>